<keyword evidence="1" id="KW-0472">Membrane</keyword>
<evidence type="ECO:0008006" key="4">
    <source>
        <dbReference type="Google" id="ProtNLM"/>
    </source>
</evidence>
<sequence>MNVPRKAIFRILQVSCVVLIIIGLISILIFSSDNNPTNITDSSFFSFKINTSINTESILEVNPNETALYLNYFDTYPCPYYSDRADLIAPEINRLAQMMRAFGMKIIFHTLTEKPSEITANIQTPETELNLEKTSPNLQDKCLYTDFDKTPAPSNGSIHHDIMFSSKSDYFVKDHNDGVKLAHQLGIKYLIVGGMRCNYWLLPFFRNLKLNNIQPIYIYDLSDVAYFREAQVKQLDTHTKALIHFWTIIVNEFKMAVNHFALIDRASNRNPPVIKFDGNLQAYYFMEFYNYREL</sequence>
<keyword evidence="1" id="KW-0812">Transmembrane</keyword>
<dbReference type="EMBL" id="DS113443">
    <property type="protein sequence ID" value="EAY05671.1"/>
    <property type="molecule type" value="Genomic_DNA"/>
</dbReference>
<protein>
    <recommendedName>
        <fullName evidence="4">Isochorismatase-like domain-containing protein</fullName>
    </recommendedName>
</protein>
<name>A2ENY1_TRIV3</name>
<keyword evidence="1" id="KW-1133">Transmembrane helix</keyword>
<accession>A2ENY1</accession>
<dbReference type="Proteomes" id="UP000001542">
    <property type="component" value="Unassembled WGS sequence"/>
</dbReference>
<reference evidence="2" key="1">
    <citation type="submission" date="2006-10" db="EMBL/GenBank/DDBJ databases">
        <authorList>
            <person name="Amadeo P."/>
            <person name="Zhao Q."/>
            <person name="Wortman J."/>
            <person name="Fraser-Liggett C."/>
            <person name="Carlton J."/>
        </authorList>
    </citation>
    <scope>NUCLEOTIDE SEQUENCE</scope>
    <source>
        <strain evidence="2">G3</strain>
    </source>
</reference>
<keyword evidence="3" id="KW-1185">Reference proteome</keyword>
<dbReference type="AlphaFoldDB" id="A2ENY1"/>
<evidence type="ECO:0000313" key="3">
    <source>
        <dbReference type="Proteomes" id="UP000001542"/>
    </source>
</evidence>
<proteinExistence type="predicted"/>
<dbReference type="OrthoDB" id="10438724at2759"/>
<dbReference type="VEuPathDB" id="TrichDB:TVAGG3_0249660"/>
<dbReference type="KEGG" id="tva:4763540"/>
<gene>
    <name evidence="2" type="ORF">TVAG_216470</name>
</gene>
<evidence type="ECO:0000256" key="1">
    <source>
        <dbReference type="SAM" id="Phobius"/>
    </source>
</evidence>
<organism evidence="2 3">
    <name type="scientific">Trichomonas vaginalis (strain ATCC PRA-98 / G3)</name>
    <dbReference type="NCBI Taxonomy" id="412133"/>
    <lineage>
        <taxon>Eukaryota</taxon>
        <taxon>Metamonada</taxon>
        <taxon>Parabasalia</taxon>
        <taxon>Trichomonadida</taxon>
        <taxon>Trichomonadidae</taxon>
        <taxon>Trichomonas</taxon>
    </lineage>
</organism>
<dbReference type="InParanoid" id="A2ENY1"/>
<reference evidence="2" key="2">
    <citation type="journal article" date="2007" name="Science">
        <title>Draft genome sequence of the sexually transmitted pathogen Trichomonas vaginalis.</title>
        <authorList>
            <person name="Carlton J.M."/>
            <person name="Hirt R.P."/>
            <person name="Silva J.C."/>
            <person name="Delcher A.L."/>
            <person name="Schatz M."/>
            <person name="Zhao Q."/>
            <person name="Wortman J.R."/>
            <person name="Bidwell S.L."/>
            <person name="Alsmark U.C.M."/>
            <person name="Besteiro S."/>
            <person name="Sicheritz-Ponten T."/>
            <person name="Noel C.J."/>
            <person name="Dacks J.B."/>
            <person name="Foster P.G."/>
            <person name="Simillion C."/>
            <person name="Van de Peer Y."/>
            <person name="Miranda-Saavedra D."/>
            <person name="Barton G.J."/>
            <person name="Westrop G.D."/>
            <person name="Mueller S."/>
            <person name="Dessi D."/>
            <person name="Fiori P.L."/>
            <person name="Ren Q."/>
            <person name="Paulsen I."/>
            <person name="Zhang H."/>
            <person name="Bastida-Corcuera F.D."/>
            <person name="Simoes-Barbosa A."/>
            <person name="Brown M.T."/>
            <person name="Hayes R.D."/>
            <person name="Mukherjee M."/>
            <person name="Okumura C.Y."/>
            <person name="Schneider R."/>
            <person name="Smith A.J."/>
            <person name="Vanacova S."/>
            <person name="Villalvazo M."/>
            <person name="Haas B.J."/>
            <person name="Pertea M."/>
            <person name="Feldblyum T.V."/>
            <person name="Utterback T.R."/>
            <person name="Shu C.L."/>
            <person name="Osoegawa K."/>
            <person name="de Jong P.J."/>
            <person name="Hrdy I."/>
            <person name="Horvathova L."/>
            <person name="Zubacova Z."/>
            <person name="Dolezal P."/>
            <person name="Malik S.B."/>
            <person name="Logsdon J.M. Jr."/>
            <person name="Henze K."/>
            <person name="Gupta A."/>
            <person name="Wang C.C."/>
            <person name="Dunne R.L."/>
            <person name="Upcroft J.A."/>
            <person name="Upcroft P."/>
            <person name="White O."/>
            <person name="Salzberg S.L."/>
            <person name="Tang P."/>
            <person name="Chiu C.-H."/>
            <person name="Lee Y.-S."/>
            <person name="Embley T.M."/>
            <person name="Coombs G.H."/>
            <person name="Mottram J.C."/>
            <person name="Tachezy J."/>
            <person name="Fraser-Liggett C.M."/>
            <person name="Johnson P.J."/>
        </authorList>
    </citation>
    <scope>NUCLEOTIDE SEQUENCE [LARGE SCALE GENOMIC DNA]</scope>
    <source>
        <strain evidence="2">G3</strain>
    </source>
</reference>
<dbReference type="RefSeq" id="XP_001317894.1">
    <property type="nucleotide sequence ID" value="XM_001317859.1"/>
</dbReference>
<dbReference type="VEuPathDB" id="TrichDB:TVAG_216470"/>
<evidence type="ECO:0000313" key="2">
    <source>
        <dbReference type="EMBL" id="EAY05671.1"/>
    </source>
</evidence>
<feature type="transmembrane region" description="Helical" evidence="1">
    <location>
        <begin position="7"/>
        <end position="30"/>
    </location>
</feature>